<proteinExistence type="predicted"/>
<protein>
    <submittedName>
        <fullName evidence="1">Uncharacterized protein</fullName>
    </submittedName>
</protein>
<name>A0ACC1QCE8_9HYPO</name>
<dbReference type="Proteomes" id="UP001148737">
    <property type="component" value="Unassembled WGS sequence"/>
</dbReference>
<dbReference type="EMBL" id="JANAKD010003024">
    <property type="protein sequence ID" value="KAJ3472560.1"/>
    <property type="molecule type" value="Genomic_DNA"/>
</dbReference>
<accession>A0ACC1QCE8</accession>
<evidence type="ECO:0000313" key="1">
    <source>
        <dbReference type="EMBL" id="KAJ3472560.1"/>
    </source>
</evidence>
<gene>
    <name evidence="1" type="ORF">NLG97_g10891</name>
</gene>
<keyword evidence="2" id="KW-1185">Reference proteome</keyword>
<sequence>MTRSLSQDIRNEREELREAAAQTLNVIVDLNLDGTIKWVSPSWNDVVGTPYDTLDGTLLSDLIVSDNKTAFTDVVESMKRDDSKSHRVRFTMRLGPLSKLRLNLPAEPATAENAEAPSEQQQAPPEEQDEFADLEAQGIMVYDGASGGESHTMWMIRPWTPPQEIQIDLPDVIVDSLGSGAEVLAGYLTKLAESAEEDSEPLDPPPPVLCRICERQIPPWWFEKHTDLCLQEHRAEMDVQLAQESLNEHRHAIVKVLDALETRQSRILEPQNAPLADYKGLPIGPPPSTQSSPSTSLARSRDRTGGFGHSRGRSFAIRRPQARIVELLMDLCDTALEISNPTIKEQSAHLDDGEIRTQSPQSESRISQVLQWQSPSTNTLDQEQGLALLCADTEKAARNKVDAIFRHRKILEYSERIRIELSCLVQDCRRRCRRPATPAAATP</sequence>
<comment type="caution">
    <text evidence="1">The sequence shown here is derived from an EMBL/GenBank/DDBJ whole genome shotgun (WGS) entry which is preliminary data.</text>
</comment>
<reference evidence="1" key="1">
    <citation type="submission" date="2022-07" db="EMBL/GenBank/DDBJ databases">
        <title>Genome Sequence of Lecanicillium saksenae.</title>
        <authorList>
            <person name="Buettner E."/>
        </authorList>
    </citation>
    <scope>NUCLEOTIDE SEQUENCE</scope>
    <source>
        <strain evidence="1">VT-O1</strain>
    </source>
</reference>
<organism evidence="1 2">
    <name type="scientific">Lecanicillium saksenae</name>
    <dbReference type="NCBI Taxonomy" id="468837"/>
    <lineage>
        <taxon>Eukaryota</taxon>
        <taxon>Fungi</taxon>
        <taxon>Dikarya</taxon>
        <taxon>Ascomycota</taxon>
        <taxon>Pezizomycotina</taxon>
        <taxon>Sordariomycetes</taxon>
        <taxon>Hypocreomycetidae</taxon>
        <taxon>Hypocreales</taxon>
        <taxon>Cordycipitaceae</taxon>
        <taxon>Lecanicillium</taxon>
    </lineage>
</organism>
<evidence type="ECO:0000313" key="2">
    <source>
        <dbReference type="Proteomes" id="UP001148737"/>
    </source>
</evidence>